<feature type="transmembrane region" description="Helical" evidence="12">
    <location>
        <begin position="298"/>
        <end position="317"/>
    </location>
</feature>
<gene>
    <name evidence="13" type="ORF">B0I29_12839</name>
</gene>
<dbReference type="GO" id="GO:0015087">
    <property type="term" value="F:cobalt ion transmembrane transporter activity"/>
    <property type="evidence" value="ECO:0007669"/>
    <property type="project" value="TreeGrafter"/>
</dbReference>
<dbReference type="SUPFAM" id="SSF143865">
    <property type="entry name" value="CorA soluble domain-like"/>
    <property type="match status" value="1"/>
</dbReference>
<evidence type="ECO:0000256" key="5">
    <source>
        <dbReference type="ARBA" id="ARBA00022692"/>
    </source>
</evidence>
<evidence type="ECO:0000256" key="2">
    <source>
        <dbReference type="ARBA" id="ARBA00009765"/>
    </source>
</evidence>
<evidence type="ECO:0000313" key="13">
    <source>
        <dbReference type="EMBL" id="RAK26207.1"/>
    </source>
</evidence>
<dbReference type="Gene3D" id="3.30.460.20">
    <property type="entry name" value="CorA soluble domain-like"/>
    <property type="match status" value="1"/>
</dbReference>
<evidence type="ECO:0000256" key="4">
    <source>
        <dbReference type="ARBA" id="ARBA00022475"/>
    </source>
</evidence>
<evidence type="ECO:0000256" key="1">
    <source>
        <dbReference type="ARBA" id="ARBA00004651"/>
    </source>
</evidence>
<proteinExistence type="inferred from homology"/>
<feature type="transmembrane region" description="Helical" evidence="12">
    <location>
        <begin position="329"/>
        <end position="349"/>
    </location>
</feature>
<dbReference type="InterPro" id="IPR045861">
    <property type="entry name" value="CorA_cytoplasmic_dom"/>
</dbReference>
<dbReference type="AlphaFoldDB" id="A0A327Z1Y4"/>
<comment type="function">
    <text evidence="11">Mediates influx of magnesium ions. Alternates between open and closed states. Activated by low cytoplasmic Mg(2+) levels. Inactive when cytoplasmic Mg(2+) levels are high.</text>
</comment>
<keyword evidence="8" id="KW-0406">Ion transport</keyword>
<organism evidence="13 14">
    <name type="scientific">Actinoplanes lutulentus</name>
    <dbReference type="NCBI Taxonomy" id="1287878"/>
    <lineage>
        <taxon>Bacteria</taxon>
        <taxon>Bacillati</taxon>
        <taxon>Actinomycetota</taxon>
        <taxon>Actinomycetes</taxon>
        <taxon>Micromonosporales</taxon>
        <taxon>Micromonosporaceae</taxon>
        <taxon>Actinoplanes</taxon>
    </lineage>
</organism>
<dbReference type="OrthoDB" id="9803416at2"/>
<reference evidence="13 14" key="1">
    <citation type="submission" date="2018-06" db="EMBL/GenBank/DDBJ databases">
        <title>Genomic Encyclopedia of Type Strains, Phase III (KMG-III): the genomes of soil and plant-associated and newly described type strains.</title>
        <authorList>
            <person name="Whitman W."/>
        </authorList>
    </citation>
    <scope>NUCLEOTIDE SEQUENCE [LARGE SCALE GENOMIC DNA]</scope>
    <source>
        <strain evidence="13 14">CGMCC 4.7090</strain>
    </source>
</reference>
<comment type="similarity">
    <text evidence="2">Belongs to the CorA metal ion transporter (MIT) (TC 1.A.35) family.</text>
</comment>
<evidence type="ECO:0000256" key="12">
    <source>
        <dbReference type="SAM" id="Phobius"/>
    </source>
</evidence>
<evidence type="ECO:0000313" key="14">
    <source>
        <dbReference type="Proteomes" id="UP000249341"/>
    </source>
</evidence>
<evidence type="ECO:0000256" key="10">
    <source>
        <dbReference type="ARBA" id="ARBA00034269"/>
    </source>
</evidence>
<accession>A0A327Z1Y4</accession>
<evidence type="ECO:0000256" key="6">
    <source>
        <dbReference type="ARBA" id="ARBA00022842"/>
    </source>
</evidence>
<evidence type="ECO:0000256" key="3">
    <source>
        <dbReference type="ARBA" id="ARBA00022448"/>
    </source>
</evidence>
<dbReference type="InterPro" id="IPR045863">
    <property type="entry name" value="CorA_TM1_TM2"/>
</dbReference>
<evidence type="ECO:0000256" key="9">
    <source>
        <dbReference type="ARBA" id="ARBA00023136"/>
    </source>
</evidence>
<keyword evidence="7 12" id="KW-1133">Transmembrane helix</keyword>
<comment type="catalytic activity">
    <reaction evidence="10">
        <text>Mg(2+)(in) = Mg(2+)(out)</text>
        <dbReference type="Rhea" id="RHEA:29827"/>
        <dbReference type="ChEBI" id="CHEBI:18420"/>
    </reaction>
</comment>
<sequence>MALIDSRIYVKGHRADQSHDLHQIFDALKQTGGVAWIGLASPTADELTSVETEFDLHPLAIEDAQKGHQRSKIDRYGDTLFVVLRPAWYDEAHELVHFGEVHLFVGPRFTVTVRHGDKPDLAKVRAALESEPEFLSLGSEAALTAFLDEIVDGYAPVAAGLQADVDEIEDSLFGAGDIDPALAKRIYQLLSQAIQFQRAIGPVPEMLHGLLRGAGKYATIGEVRARLDNVLDHSVRVTERADTIRTLLENALTVHSTLVSLEQNEAMRQMSGASLAQGEESRRLAEETMEQGEEVKKISSWAAILFTPTLVASVYGMNFDDMPELHWHLGYPFAVTLMFALGLTLWGIFKRKHWL</sequence>
<comment type="subcellular location">
    <subcellularLocation>
        <location evidence="1">Cell membrane</location>
        <topology evidence="1">Multi-pass membrane protein</topology>
    </subcellularLocation>
</comment>
<dbReference type="GO" id="GO:0000287">
    <property type="term" value="F:magnesium ion binding"/>
    <property type="evidence" value="ECO:0007669"/>
    <property type="project" value="TreeGrafter"/>
</dbReference>
<dbReference type="Pfam" id="PF01544">
    <property type="entry name" value="CorA"/>
    <property type="match status" value="2"/>
</dbReference>
<evidence type="ECO:0000256" key="7">
    <source>
        <dbReference type="ARBA" id="ARBA00022989"/>
    </source>
</evidence>
<dbReference type="GO" id="GO:0005886">
    <property type="term" value="C:plasma membrane"/>
    <property type="evidence" value="ECO:0007669"/>
    <property type="project" value="UniProtKB-SubCell"/>
</dbReference>
<dbReference type="FunFam" id="1.20.58.340:FF:000004">
    <property type="entry name" value="Magnesium transport protein CorA"/>
    <property type="match status" value="1"/>
</dbReference>
<dbReference type="PANTHER" id="PTHR46494">
    <property type="entry name" value="CORA FAMILY METAL ION TRANSPORTER (EUROFUNG)"/>
    <property type="match status" value="1"/>
</dbReference>
<keyword evidence="4" id="KW-1003">Cell membrane</keyword>
<dbReference type="SUPFAM" id="SSF144083">
    <property type="entry name" value="Magnesium transport protein CorA, transmembrane region"/>
    <property type="match status" value="1"/>
</dbReference>
<evidence type="ECO:0000256" key="8">
    <source>
        <dbReference type="ARBA" id="ARBA00023065"/>
    </source>
</evidence>
<evidence type="ECO:0000256" key="11">
    <source>
        <dbReference type="ARBA" id="ARBA00045497"/>
    </source>
</evidence>
<keyword evidence="9 12" id="KW-0472">Membrane</keyword>
<name>A0A327Z1Y4_9ACTN</name>
<dbReference type="InterPro" id="IPR002523">
    <property type="entry name" value="MgTranspt_CorA/ZnTranspt_ZntB"/>
</dbReference>
<dbReference type="PANTHER" id="PTHR46494:SF1">
    <property type="entry name" value="CORA FAMILY METAL ION TRANSPORTER (EUROFUNG)"/>
    <property type="match status" value="1"/>
</dbReference>
<comment type="caution">
    <text evidence="13">The sequence shown here is derived from an EMBL/GenBank/DDBJ whole genome shotgun (WGS) entry which is preliminary data.</text>
</comment>
<dbReference type="GO" id="GO:0015095">
    <property type="term" value="F:magnesium ion transmembrane transporter activity"/>
    <property type="evidence" value="ECO:0007669"/>
    <property type="project" value="TreeGrafter"/>
</dbReference>
<dbReference type="CDD" id="cd12830">
    <property type="entry name" value="MtCorA-like"/>
    <property type="match status" value="1"/>
</dbReference>
<protein>
    <submittedName>
        <fullName evidence="13">Magnesium transporter</fullName>
    </submittedName>
</protein>
<keyword evidence="14" id="KW-1185">Reference proteome</keyword>
<dbReference type="RefSeq" id="WP_111654708.1">
    <property type="nucleotide sequence ID" value="NZ_JACHWI010000014.1"/>
</dbReference>
<keyword evidence="5 12" id="KW-0812">Transmembrane</keyword>
<dbReference type="Gene3D" id="1.20.58.340">
    <property type="entry name" value="Magnesium transport protein CorA, transmembrane region"/>
    <property type="match status" value="2"/>
</dbReference>
<dbReference type="GO" id="GO:0050897">
    <property type="term" value="F:cobalt ion binding"/>
    <property type="evidence" value="ECO:0007669"/>
    <property type="project" value="TreeGrafter"/>
</dbReference>
<keyword evidence="3" id="KW-0813">Transport</keyword>
<keyword evidence="6" id="KW-0460">Magnesium</keyword>
<dbReference type="EMBL" id="QLMJ01000028">
    <property type="protein sequence ID" value="RAK26207.1"/>
    <property type="molecule type" value="Genomic_DNA"/>
</dbReference>
<dbReference type="Proteomes" id="UP000249341">
    <property type="component" value="Unassembled WGS sequence"/>
</dbReference>